<evidence type="ECO:0000256" key="2">
    <source>
        <dbReference type="SAM" id="MobiDB-lite"/>
    </source>
</evidence>
<accession>A0ABM0LUX1</accession>
<sequence length="331" mass="37476">MAEDNLAELEIHADSQATKYNPHHSEENLEDRLVPDVQFKTSRLTVRTDSMDNKQNLGSGDGGSSPAETAQQDQPPIVPNIGRPKSAPMSKFQQKQFFAYRPGAIEAAVNESKSIIKPEIDGEIRGVWLLTEIDHWDNEKERIVLVNDFTLLTLKYDFVACKLHEFKRIMLKAIDKVILGLFEYPGRTIATTRDGVGLRAYWNNGIEPTFAAKWNPWSKQIPWITLTSHPLQFKEDRDTDCYKPIKLNSVHLEIGSKVLNIEQSSIFELETFKTAFMQAIQNAQEQKNSEGATALTIHEAPIFIENYLGFASMVHNQSHIGFSRERGGVSF</sequence>
<dbReference type="GeneID" id="100368508"/>
<protein>
    <submittedName>
        <fullName evidence="5">Tumor protein p63-regulated gene 1-like protein-like</fullName>
    </submittedName>
</protein>
<dbReference type="InterPro" id="IPR022158">
    <property type="entry name" value="Inositol_phosphatase"/>
</dbReference>
<evidence type="ECO:0000313" key="5">
    <source>
        <dbReference type="RefSeq" id="XP_006811562.1"/>
    </source>
</evidence>
<dbReference type="Pfam" id="PF12456">
    <property type="entry name" value="hSac2"/>
    <property type="match status" value="1"/>
</dbReference>
<evidence type="ECO:0000259" key="3">
    <source>
        <dbReference type="PROSITE" id="PS51791"/>
    </source>
</evidence>
<dbReference type="InterPro" id="IPR040242">
    <property type="entry name" value="TPRG1-like"/>
</dbReference>
<reference evidence="5" key="1">
    <citation type="submission" date="2025-08" db="UniProtKB">
        <authorList>
            <consortium name="RefSeq"/>
        </authorList>
    </citation>
    <scope>IDENTIFICATION</scope>
    <source>
        <tissue evidence="5">Testes</tissue>
    </source>
</reference>
<proteinExistence type="inferred from homology"/>
<feature type="domain" description="HSac2" evidence="3">
    <location>
        <begin position="99"/>
        <end position="277"/>
    </location>
</feature>
<feature type="compositionally biased region" description="Polar residues" evidence="2">
    <location>
        <begin position="39"/>
        <end position="58"/>
    </location>
</feature>
<gene>
    <name evidence="5" type="primary">LOC100368508</name>
</gene>
<evidence type="ECO:0000256" key="1">
    <source>
        <dbReference type="ARBA" id="ARBA00009163"/>
    </source>
</evidence>
<dbReference type="PANTHER" id="PTHR31108:SF1">
    <property type="entry name" value="HSAC2 DOMAIN-CONTAINING PROTEIN"/>
    <property type="match status" value="1"/>
</dbReference>
<dbReference type="Proteomes" id="UP000694865">
    <property type="component" value="Unplaced"/>
</dbReference>
<dbReference type="PROSITE" id="PS51791">
    <property type="entry name" value="HSAC2"/>
    <property type="match status" value="1"/>
</dbReference>
<keyword evidence="4" id="KW-1185">Reference proteome</keyword>
<feature type="region of interest" description="Disordered" evidence="2">
    <location>
        <begin position="1"/>
        <end position="87"/>
    </location>
</feature>
<dbReference type="PANTHER" id="PTHR31108">
    <property type="entry name" value="TUMOR PROTEIN P63-REGULATED GENE 1-LIKE PROTEIN"/>
    <property type="match status" value="1"/>
</dbReference>
<dbReference type="RefSeq" id="XP_006811562.1">
    <property type="nucleotide sequence ID" value="XM_006811499.1"/>
</dbReference>
<organism evidence="4 5">
    <name type="scientific">Saccoglossus kowalevskii</name>
    <name type="common">Acorn worm</name>
    <dbReference type="NCBI Taxonomy" id="10224"/>
    <lineage>
        <taxon>Eukaryota</taxon>
        <taxon>Metazoa</taxon>
        <taxon>Hemichordata</taxon>
        <taxon>Enteropneusta</taxon>
        <taxon>Harrimaniidae</taxon>
        <taxon>Saccoglossus</taxon>
    </lineage>
</organism>
<feature type="compositionally biased region" description="Basic and acidic residues" evidence="2">
    <location>
        <begin position="23"/>
        <end position="34"/>
    </location>
</feature>
<evidence type="ECO:0000313" key="4">
    <source>
        <dbReference type="Proteomes" id="UP000694865"/>
    </source>
</evidence>
<dbReference type="InterPro" id="IPR034753">
    <property type="entry name" value="hSac2"/>
</dbReference>
<comment type="similarity">
    <text evidence="1">Belongs to the TPRG1 family.</text>
</comment>
<name>A0ABM0LUX1_SACKO</name>